<gene>
    <name evidence="2" type="ORF">HID58_041808</name>
</gene>
<keyword evidence="1" id="KW-0472">Membrane</keyword>
<keyword evidence="3" id="KW-1185">Reference proteome</keyword>
<evidence type="ECO:0008006" key="4">
    <source>
        <dbReference type="Google" id="ProtNLM"/>
    </source>
</evidence>
<feature type="transmembrane region" description="Helical" evidence="1">
    <location>
        <begin position="106"/>
        <end position="124"/>
    </location>
</feature>
<sequence>MKAFLLLRRPASLVAAGRGSIGSICCQMSHLWSAFGSVVLISSWVSSFSKVFCFFLVKLILLSLALLTVVSCLRYPVAPTVFDGLLLSGEEVYAMRLYSFSLDPPFYVLGLLSLILASGFVWLFQKGP</sequence>
<evidence type="ECO:0000313" key="2">
    <source>
        <dbReference type="EMBL" id="KAH0902305.1"/>
    </source>
</evidence>
<protein>
    <recommendedName>
        <fullName evidence="4">NADH dehydrogenase subunit 6</fullName>
    </recommendedName>
</protein>
<keyword evidence="1" id="KW-1133">Transmembrane helix</keyword>
<evidence type="ECO:0000256" key="1">
    <source>
        <dbReference type="SAM" id="Phobius"/>
    </source>
</evidence>
<organism evidence="2 3">
    <name type="scientific">Brassica napus</name>
    <name type="common">Rape</name>
    <dbReference type="NCBI Taxonomy" id="3708"/>
    <lineage>
        <taxon>Eukaryota</taxon>
        <taxon>Viridiplantae</taxon>
        <taxon>Streptophyta</taxon>
        <taxon>Embryophyta</taxon>
        <taxon>Tracheophyta</taxon>
        <taxon>Spermatophyta</taxon>
        <taxon>Magnoliopsida</taxon>
        <taxon>eudicotyledons</taxon>
        <taxon>Gunneridae</taxon>
        <taxon>Pentapetalae</taxon>
        <taxon>rosids</taxon>
        <taxon>malvids</taxon>
        <taxon>Brassicales</taxon>
        <taxon>Brassicaceae</taxon>
        <taxon>Brassiceae</taxon>
        <taxon>Brassica</taxon>
    </lineage>
</organism>
<accession>A0ABQ8BDG6</accession>
<dbReference type="EMBL" id="JAGKQM010000011">
    <property type="protein sequence ID" value="KAH0902305.1"/>
    <property type="molecule type" value="Genomic_DNA"/>
</dbReference>
<feature type="transmembrane region" description="Helical" evidence="1">
    <location>
        <begin position="59"/>
        <end position="77"/>
    </location>
</feature>
<reference evidence="2 3" key="1">
    <citation type="submission" date="2021-05" db="EMBL/GenBank/DDBJ databases">
        <title>Genome Assembly of Synthetic Allotetraploid Brassica napus Reveals Homoeologous Exchanges between Subgenomes.</title>
        <authorList>
            <person name="Davis J.T."/>
        </authorList>
    </citation>
    <scope>NUCLEOTIDE SEQUENCE [LARGE SCALE GENOMIC DNA]</scope>
    <source>
        <strain evidence="3">cv. Da-Ae</strain>
        <tissue evidence="2">Seedling</tissue>
    </source>
</reference>
<proteinExistence type="predicted"/>
<name>A0ABQ8BDG6_BRANA</name>
<evidence type="ECO:0000313" key="3">
    <source>
        <dbReference type="Proteomes" id="UP000824890"/>
    </source>
</evidence>
<keyword evidence="1" id="KW-0812">Transmembrane</keyword>
<dbReference type="Proteomes" id="UP000824890">
    <property type="component" value="Unassembled WGS sequence"/>
</dbReference>
<comment type="caution">
    <text evidence="2">The sequence shown here is derived from an EMBL/GenBank/DDBJ whole genome shotgun (WGS) entry which is preliminary data.</text>
</comment>